<dbReference type="PROSITE" id="PS51257">
    <property type="entry name" value="PROKAR_LIPOPROTEIN"/>
    <property type="match status" value="1"/>
</dbReference>
<protein>
    <recommendedName>
        <fullName evidence="3">Nitrite reductase/ring-hydroxylating ferredoxin subunit</fullName>
    </recommendedName>
</protein>
<evidence type="ECO:0000313" key="2">
    <source>
        <dbReference type="Proteomes" id="UP001199795"/>
    </source>
</evidence>
<accession>A0AAE3EN23</accession>
<dbReference type="Proteomes" id="UP001199795">
    <property type="component" value="Unassembled WGS sequence"/>
</dbReference>
<evidence type="ECO:0008006" key="3">
    <source>
        <dbReference type="Google" id="ProtNLM"/>
    </source>
</evidence>
<evidence type="ECO:0000313" key="1">
    <source>
        <dbReference type="EMBL" id="MCF7568438.1"/>
    </source>
</evidence>
<name>A0AAE3EN23_9FLAO</name>
<gene>
    <name evidence="1" type="ORF">L3X37_08680</name>
</gene>
<dbReference type="EMBL" id="JAKKDU010000008">
    <property type="protein sequence ID" value="MCF7568438.1"/>
    <property type="molecule type" value="Genomic_DNA"/>
</dbReference>
<dbReference type="AlphaFoldDB" id="A0AAE3EN23"/>
<reference evidence="1" key="1">
    <citation type="submission" date="2022-01" db="EMBL/GenBank/DDBJ databases">
        <title>Draft genome sequence of Sabulilitoribacter arenilitoris KCTC 52401.</title>
        <authorList>
            <person name="Oh J.-S."/>
        </authorList>
    </citation>
    <scope>NUCLEOTIDE SEQUENCE</scope>
    <source>
        <strain evidence="1">HMF6543</strain>
    </source>
</reference>
<sequence length="142" mass="15654">MKYFIVIIFTMFLFSCSSNREEDENCKFLLNVPVNEVINLSFPQYSQLQFAGNSVRVPNIGNGGVIVAFTGGDYFAWDASDPNHVQASCSVLEPSGLNATCGCDDKNEYSLVTGQSLGDNTLRCGLKNYRIQKNGNTLTIFN</sequence>
<dbReference type="RefSeq" id="WP_237239777.1">
    <property type="nucleotide sequence ID" value="NZ_JAKKDU010000008.1"/>
</dbReference>
<proteinExistence type="predicted"/>
<comment type="caution">
    <text evidence="1">The sequence shown here is derived from an EMBL/GenBank/DDBJ whole genome shotgun (WGS) entry which is preliminary data.</text>
</comment>
<organism evidence="1 2">
    <name type="scientific">Wocania arenilitoris</name>
    <dbReference type="NCBI Taxonomy" id="2044858"/>
    <lineage>
        <taxon>Bacteria</taxon>
        <taxon>Pseudomonadati</taxon>
        <taxon>Bacteroidota</taxon>
        <taxon>Flavobacteriia</taxon>
        <taxon>Flavobacteriales</taxon>
        <taxon>Flavobacteriaceae</taxon>
        <taxon>Wocania</taxon>
    </lineage>
</organism>
<keyword evidence="2" id="KW-1185">Reference proteome</keyword>